<dbReference type="EMBL" id="JABSTU010005905">
    <property type="protein sequence ID" value="KAH7938613.1"/>
    <property type="molecule type" value="Genomic_DNA"/>
</dbReference>
<comment type="caution">
    <text evidence="2">The sequence shown here is derived from an EMBL/GenBank/DDBJ whole genome shotgun (WGS) entry which is preliminary data.</text>
</comment>
<feature type="region of interest" description="Disordered" evidence="1">
    <location>
        <begin position="226"/>
        <end position="262"/>
    </location>
</feature>
<evidence type="ECO:0000313" key="3">
    <source>
        <dbReference type="Proteomes" id="UP000821866"/>
    </source>
</evidence>
<proteinExistence type="predicted"/>
<feature type="compositionally biased region" description="Basic and acidic residues" evidence="1">
    <location>
        <begin position="390"/>
        <end position="399"/>
    </location>
</feature>
<evidence type="ECO:0008006" key="4">
    <source>
        <dbReference type="Google" id="ProtNLM"/>
    </source>
</evidence>
<feature type="region of interest" description="Disordered" evidence="1">
    <location>
        <begin position="343"/>
        <end position="399"/>
    </location>
</feature>
<reference evidence="2" key="2">
    <citation type="submission" date="2021-09" db="EMBL/GenBank/DDBJ databases">
        <authorList>
            <person name="Jia N."/>
            <person name="Wang J."/>
            <person name="Shi W."/>
            <person name="Du L."/>
            <person name="Sun Y."/>
            <person name="Zhan W."/>
            <person name="Jiang J."/>
            <person name="Wang Q."/>
            <person name="Zhang B."/>
            <person name="Ji P."/>
            <person name="Sakyi L.B."/>
            <person name="Cui X."/>
            <person name="Yuan T."/>
            <person name="Jiang B."/>
            <person name="Yang W."/>
            <person name="Lam T.T.-Y."/>
            <person name="Chang Q."/>
            <person name="Ding S."/>
            <person name="Wang X."/>
            <person name="Zhu J."/>
            <person name="Ruan X."/>
            <person name="Zhao L."/>
            <person name="Wei J."/>
            <person name="Que T."/>
            <person name="Du C."/>
            <person name="Cheng J."/>
            <person name="Dai P."/>
            <person name="Han X."/>
            <person name="Huang E."/>
            <person name="Gao Y."/>
            <person name="Liu J."/>
            <person name="Shao H."/>
            <person name="Ye R."/>
            <person name="Li L."/>
            <person name="Wei W."/>
            <person name="Wang X."/>
            <person name="Wang C."/>
            <person name="Huo Q."/>
            <person name="Li W."/>
            <person name="Guo W."/>
            <person name="Chen H."/>
            <person name="Chen S."/>
            <person name="Zhou L."/>
            <person name="Zhou L."/>
            <person name="Ni X."/>
            <person name="Tian J."/>
            <person name="Zhou Y."/>
            <person name="Sheng Y."/>
            <person name="Liu T."/>
            <person name="Pan Y."/>
            <person name="Xia L."/>
            <person name="Li J."/>
            <person name="Zhao F."/>
            <person name="Cao W."/>
        </authorList>
    </citation>
    <scope>NUCLEOTIDE SEQUENCE</scope>
    <source>
        <strain evidence="2">Rmic-2018</strain>
        <tissue evidence="2">Larvae</tissue>
    </source>
</reference>
<reference evidence="2" key="1">
    <citation type="journal article" date="2020" name="Cell">
        <title>Large-Scale Comparative Analyses of Tick Genomes Elucidate Their Genetic Diversity and Vector Capacities.</title>
        <authorList>
            <consortium name="Tick Genome and Microbiome Consortium (TIGMIC)"/>
            <person name="Jia N."/>
            <person name="Wang J."/>
            <person name="Shi W."/>
            <person name="Du L."/>
            <person name="Sun Y."/>
            <person name="Zhan W."/>
            <person name="Jiang J.F."/>
            <person name="Wang Q."/>
            <person name="Zhang B."/>
            <person name="Ji P."/>
            <person name="Bell-Sakyi L."/>
            <person name="Cui X.M."/>
            <person name="Yuan T.T."/>
            <person name="Jiang B.G."/>
            <person name="Yang W.F."/>
            <person name="Lam T.T."/>
            <person name="Chang Q.C."/>
            <person name="Ding S.J."/>
            <person name="Wang X.J."/>
            <person name="Zhu J.G."/>
            <person name="Ruan X.D."/>
            <person name="Zhao L."/>
            <person name="Wei J.T."/>
            <person name="Ye R.Z."/>
            <person name="Que T.C."/>
            <person name="Du C.H."/>
            <person name="Zhou Y.H."/>
            <person name="Cheng J.X."/>
            <person name="Dai P.F."/>
            <person name="Guo W.B."/>
            <person name="Han X.H."/>
            <person name="Huang E.J."/>
            <person name="Li L.F."/>
            <person name="Wei W."/>
            <person name="Gao Y.C."/>
            <person name="Liu J.Z."/>
            <person name="Shao H.Z."/>
            <person name="Wang X."/>
            <person name="Wang C.C."/>
            <person name="Yang T.C."/>
            <person name="Huo Q.B."/>
            <person name="Li W."/>
            <person name="Chen H.Y."/>
            <person name="Chen S.E."/>
            <person name="Zhou L.G."/>
            <person name="Ni X.B."/>
            <person name="Tian J.H."/>
            <person name="Sheng Y."/>
            <person name="Liu T."/>
            <person name="Pan Y.S."/>
            <person name="Xia L.Y."/>
            <person name="Li J."/>
            <person name="Zhao F."/>
            <person name="Cao W.C."/>
        </authorList>
    </citation>
    <scope>NUCLEOTIDE SEQUENCE</scope>
    <source>
        <strain evidence="2">Rmic-2018</strain>
    </source>
</reference>
<dbReference type="Gene3D" id="1.20.5.170">
    <property type="match status" value="1"/>
</dbReference>
<sequence>MSDLSNSTSNYSSFLLSSSKHLVMGVSEEDMLQTVNRSSCTSPLSSVGLDEYNSDDTSEPRTATHQLEQPSSNDELNSRKRSMTLDLYSPGAFRNGHKEAHCSSLLPSPVLQMLVVSTPELEQFITFNGRDPVVNRLFALTETEEEERYPIDFFESLEQLQRQPQQPAIQQHAPSGSDTFDSTSNDRSFLSSSSEHMVMGVFDNYKPQTLHHLDCTPPLSCIGLDEKNSGDTNEQPTAVHRPAHQPVQQQQTSSNEELSSRKRSMTLDLYSPGAFRHGHKEAHCSSLLPSPVLQMLVLSTPELEQFITLNGRDLMVNELFALNETKEEERYPRDFLESLDQLQRQPQQPALQQHATSGPDTSGSCDWISSDSLTRPLTSEAQAAPTDMRGTQDMRLEQRRERSRIRASMYRQQYLALISALEEKVDALKSEENGAGIRRQHFTPQGARALRDGDDACQGRLQDLMLSHAP</sequence>
<feature type="compositionally biased region" description="Low complexity" evidence="1">
    <location>
        <begin position="160"/>
        <end position="174"/>
    </location>
</feature>
<feature type="compositionally biased region" description="Low complexity" evidence="1">
    <location>
        <begin position="343"/>
        <end position="353"/>
    </location>
</feature>
<name>A0A9J6CW47_RHIMP</name>
<feature type="region of interest" description="Disordered" evidence="1">
    <location>
        <begin position="160"/>
        <end position="190"/>
    </location>
</feature>
<evidence type="ECO:0000313" key="2">
    <source>
        <dbReference type="EMBL" id="KAH7938613.1"/>
    </source>
</evidence>
<dbReference type="AlphaFoldDB" id="A0A9J6CW47"/>
<gene>
    <name evidence="2" type="ORF">HPB51_028868</name>
</gene>
<dbReference type="VEuPathDB" id="VectorBase:LOC119180758"/>
<feature type="region of interest" description="Disordered" evidence="1">
    <location>
        <begin position="431"/>
        <end position="451"/>
    </location>
</feature>
<feature type="region of interest" description="Disordered" evidence="1">
    <location>
        <begin position="37"/>
        <end position="80"/>
    </location>
</feature>
<protein>
    <recommendedName>
        <fullName evidence="4">BZIP domain-containing protein</fullName>
    </recommendedName>
</protein>
<accession>A0A9J6CW47</accession>
<feature type="compositionally biased region" description="Polar residues" evidence="1">
    <location>
        <begin position="60"/>
        <end position="75"/>
    </location>
</feature>
<organism evidence="2 3">
    <name type="scientific">Rhipicephalus microplus</name>
    <name type="common">Cattle tick</name>
    <name type="synonym">Boophilus microplus</name>
    <dbReference type="NCBI Taxonomy" id="6941"/>
    <lineage>
        <taxon>Eukaryota</taxon>
        <taxon>Metazoa</taxon>
        <taxon>Ecdysozoa</taxon>
        <taxon>Arthropoda</taxon>
        <taxon>Chelicerata</taxon>
        <taxon>Arachnida</taxon>
        <taxon>Acari</taxon>
        <taxon>Parasitiformes</taxon>
        <taxon>Ixodida</taxon>
        <taxon>Ixodoidea</taxon>
        <taxon>Ixodidae</taxon>
        <taxon>Rhipicephalinae</taxon>
        <taxon>Rhipicephalus</taxon>
        <taxon>Boophilus</taxon>
    </lineage>
</organism>
<dbReference type="Proteomes" id="UP000821866">
    <property type="component" value="Unassembled WGS sequence"/>
</dbReference>
<keyword evidence="3" id="KW-1185">Reference proteome</keyword>
<feature type="compositionally biased region" description="Polar residues" evidence="1">
    <location>
        <begin position="176"/>
        <end position="190"/>
    </location>
</feature>
<evidence type="ECO:0000256" key="1">
    <source>
        <dbReference type="SAM" id="MobiDB-lite"/>
    </source>
</evidence>
<feature type="compositionally biased region" description="Polar residues" evidence="1">
    <location>
        <begin position="354"/>
        <end position="381"/>
    </location>
</feature>
<feature type="compositionally biased region" description="Polar residues" evidence="1">
    <location>
        <begin position="246"/>
        <end position="257"/>
    </location>
</feature>